<dbReference type="Proteomes" id="UP000007110">
    <property type="component" value="Unassembled WGS sequence"/>
</dbReference>
<dbReference type="GO" id="GO:0003676">
    <property type="term" value="F:nucleic acid binding"/>
    <property type="evidence" value="ECO:0007669"/>
    <property type="project" value="InterPro"/>
</dbReference>
<feature type="domain" description="Integrase catalytic" evidence="1">
    <location>
        <begin position="2"/>
        <end position="156"/>
    </location>
</feature>
<reference evidence="2" key="2">
    <citation type="submission" date="2021-01" db="UniProtKB">
        <authorList>
            <consortium name="EnsemblMetazoa"/>
        </authorList>
    </citation>
    <scope>IDENTIFICATION</scope>
</reference>
<reference evidence="3" key="1">
    <citation type="submission" date="2015-02" db="EMBL/GenBank/DDBJ databases">
        <title>Genome sequencing for Strongylocentrotus purpuratus.</title>
        <authorList>
            <person name="Murali S."/>
            <person name="Liu Y."/>
            <person name="Vee V."/>
            <person name="English A."/>
            <person name="Wang M."/>
            <person name="Skinner E."/>
            <person name="Han Y."/>
            <person name="Muzny D.M."/>
            <person name="Worley K.C."/>
            <person name="Gibbs R.A."/>
        </authorList>
    </citation>
    <scope>NUCLEOTIDE SEQUENCE</scope>
</reference>
<keyword evidence="3" id="KW-1185">Reference proteome</keyword>
<dbReference type="PROSITE" id="PS50994">
    <property type="entry name" value="INTEGRASE"/>
    <property type="match status" value="1"/>
</dbReference>
<sequence length="195" mass="22144">MTARAEASVFWPGITPAISTLRCNYLVVVDRYSNWRIVERSTHGADGLTACLRRIFVTFGIPDELASDGGPEFTAAATRRFLQDWGIHHRLSSVAYPHSNCRAEVGVKTIKRLLLDNTSPTGALDTDVFQRAMLQYRNTPDRDTKLSPAMCVFGHPIRDFIPVAPGKYEPHRTWRETFADREDALRNRHMRSAER</sequence>
<dbReference type="InParanoid" id="A0A7M7T1F3"/>
<evidence type="ECO:0000259" key="1">
    <source>
        <dbReference type="PROSITE" id="PS50994"/>
    </source>
</evidence>
<evidence type="ECO:0000313" key="2">
    <source>
        <dbReference type="EnsemblMetazoa" id="XP_030846858"/>
    </source>
</evidence>
<dbReference type="GO" id="GO:0015074">
    <property type="term" value="P:DNA integration"/>
    <property type="evidence" value="ECO:0007669"/>
    <property type="project" value="InterPro"/>
</dbReference>
<dbReference type="FunFam" id="3.30.420.10:FF:000493">
    <property type="match status" value="1"/>
</dbReference>
<dbReference type="SUPFAM" id="SSF53098">
    <property type="entry name" value="Ribonuclease H-like"/>
    <property type="match status" value="1"/>
</dbReference>
<dbReference type="Pfam" id="PF00665">
    <property type="entry name" value="rve"/>
    <property type="match status" value="1"/>
</dbReference>
<dbReference type="OMA" id="HATGWHP"/>
<dbReference type="KEGG" id="spu:105442062"/>
<dbReference type="InterPro" id="IPR012337">
    <property type="entry name" value="RNaseH-like_sf"/>
</dbReference>
<name>A0A7M7T1F3_STRPU</name>
<dbReference type="InterPro" id="IPR001584">
    <property type="entry name" value="Integrase_cat-core"/>
</dbReference>
<protein>
    <recommendedName>
        <fullName evidence="1">Integrase catalytic domain-containing protein</fullName>
    </recommendedName>
</protein>
<dbReference type="InterPro" id="IPR050951">
    <property type="entry name" value="Retrovirus_Pol_polyprotein"/>
</dbReference>
<dbReference type="InterPro" id="IPR036397">
    <property type="entry name" value="RNaseH_sf"/>
</dbReference>
<dbReference type="RefSeq" id="XP_030846858.1">
    <property type="nucleotide sequence ID" value="XM_030990998.1"/>
</dbReference>
<dbReference type="GeneID" id="105442062"/>
<dbReference type="PANTHER" id="PTHR37984:SF7">
    <property type="entry name" value="INTEGRASE CATALYTIC DOMAIN-CONTAINING PROTEIN"/>
    <property type="match status" value="1"/>
</dbReference>
<dbReference type="Gene3D" id="3.30.420.10">
    <property type="entry name" value="Ribonuclease H-like superfamily/Ribonuclease H"/>
    <property type="match status" value="1"/>
</dbReference>
<dbReference type="PANTHER" id="PTHR37984">
    <property type="entry name" value="PROTEIN CBG26694"/>
    <property type="match status" value="1"/>
</dbReference>
<proteinExistence type="predicted"/>
<dbReference type="OrthoDB" id="2286242at2759"/>
<organism evidence="2 3">
    <name type="scientific">Strongylocentrotus purpuratus</name>
    <name type="common">Purple sea urchin</name>
    <dbReference type="NCBI Taxonomy" id="7668"/>
    <lineage>
        <taxon>Eukaryota</taxon>
        <taxon>Metazoa</taxon>
        <taxon>Echinodermata</taxon>
        <taxon>Eleutherozoa</taxon>
        <taxon>Echinozoa</taxon>
        <taxon>Echinoidea</taxon>
        <taxon>Euechinoidea</taxon>
        <taxon>Echinacea</taxon>
        <taxon>Camarodonta</taxon>
        <taxon>Echinidea</taxon>
        <taxon>Strongylocentrotidae</taxon>
        <taxon>Strongylocentrotus</taxon>
    </lineage>
</organism>
<evidence type="ECO:0000313" key="3">
    <source>
        <dbReference type="Proteomes" id="UP000007110"/>
    </source>
</evidence>
<accession>A0A7M7T1F3</accession>
<dbReference type="AlphaFoldDB" id="A0A7M7T1F3"/>
<dbReference type="EnsemblMetazoa" id="XM_030990998">
    <property type="protein sequence ID" value="XP_030846858"/>
    <property type="gene ID" value="LOC105442062"/>
</dbReference>